<evidence type="ECO:0000256" key="6">
    <source>
        <dbReference type="ARBA" id="ARBA00047321"/>
    </source>
</evidence>
<evidence type="ECO:0000259" key="7">
    <source>
        <dbReference type="Pfam" id="PF01593"/>
    </source>
</evidence>
<comment type="pathway">
    <text evidence="1">Plant hormone metabolism; auxin biosynthesis.</text>
</comment>
<sequence length="421" mass="44434">MSGETLAGGSVDVAIIGAGAAGVGAARRLQALRPDLSLVLLEASDRIGGRARTVHPADLGGLALDLGCGWLHGARTNAWTGIAEEIGLTVDRTPAPWSEGGLQLQRDDSDAKAARIAANTFLERIYTYEGEEDAPLSALLAAGNPWNGYIHALGTFLTGAELDRSSAIDQSRYDPGPGPDWRVQQGYGTLVATYAAPLPVHTEAEVRRIDHSAADYVVLSTARGDLRAKAVVIAVSTNILAAEKIAFWPPLPGKIEAASQLPLGLANKLFLQVRTPEAFPADAHILGSYHSGRTGSYQLKPFGAPVIETYFAGDLAHDLEREGIGAAFDFSVEQLKRFFGSSVEDMLSPAVMSAWASEPFVGGSYSYAVPGASDQRQVLAAPHDQRLFFAGEACSVTRYSTAHGAYETGFAAAEAIAKTLV</sequence>
<evidence type="ECO:0000256" key="4">
    <source>
        <dbReference type="ARBA" id="ARBA00017871"/>
    </source>
</evidence>
<dbReference type="GO" id="GO:0009851">
    <property type="term" value="P:auxin biosynthetic process"/>
    <property type="evidence" value="ECO:0007669"/>
    <property type="project" value="UniProtKB-KW"/>
</dbReference>
<comment type="similarity">
    <text evidence="2">Belongs to the tryptophan 2-monooxygenase family.</text>
</comment>
<dbReference type="RefSeq" id="WP_042476515.1">
    <property type="nucleotide sequence ID" value="NZ_BAYX01000022.1"/>
</dbReference>
<dbReference type="SUPFAM" id="SSF51905">
    <property type="entry name" value="FAD/NAD(P)-binding domain"/>
    <property type="match status" value="1"/>
</dbReference>
<dbReference type="InterPro" id="IPR050281">
    <property type="entry name" value="Flavin_monoamine_oxidase"/>
</dbReference>
<evidence type="ECO:0000256" key="2">
    <source>
        <dbReference type="ARBA" id="ARBA00005833"/>
    </source>
</evidence>
<dbReference type="Gene3D" id="3.90.660.10">
    <property type="match status" value="1"/>
</dbReference>
<dbReference type="Proteomes" id="UP000026941">
    <property type="component" value="Unassembled WGS sequence"/>
</dbReference>
<evidence type="ECO:0000313" key="8">
    <source>
        <dbReference type="EMBL" id="GAJ96471.1"/>
    </source>
</evidence>
<evidence type="ECO:0000313" key="9">
    <source>
        <dbReference type="Proteomes" id="UP000026941"/>
    </source>
</evidence>
<dbReference type="InterPro" id="IPR002937">
    <property type="entry name" value="Amino_oxidase"/>
</dbReference>
<keyword evidence="5" id="KW-0073">Auxin biosynthesis</keyword>
<dbReference type="EMBL" id="BAYX01000022">
    <property type="protein sequence ID" value="GAJ96471.1"/>
    <property type="molecule type" value="Genomic_DNA"/>
</dbReference>
<evidence type="ECO:0000256" key="3">
    <source>
        <dbReference type="ARBA" id="ARBA00012535"/>
    </source>
</evidence>
<proteinExistence type="inferred from homology"/>
<feature type="domain" description="Amine oxidase" evidence="7">
    <location>
        <begin position="153"/>
        <end position="416"/>
    </location>
</feature>
<dbReference type="PANTHER" id="PTHR10742">
    <property type="entry name" value="FLAVIN MONOAMINE OXIDASE"/>
    <property type="match status" value="1"/>
</dbReference>
<gene>
    <name evidence="8" type="ORF">RRH01S_22_00810</name>
</gene>
<dbReference type="InterPro" id="IPR036188">
    <property type="entry name" value="FAD/NAD-bd_sf"/>
</dbReference>
<dbReference type="EC" id="1.13.12.3" evidence="3"/>
<evidence type="ECO:0000256" key="1">
    <source>
        <dbReference type="ARBA" id="ARBA00004814"/>
    </source>
</evidence>
<dbReference type="Pfam" id="PF13450">
    <property type="entry name" value="NAD_binding_8"/>
    <property type="match status" value="1"/>
</dbReference>
<dbReference type="Pfam" id="PF01593">
    <property type="entry name" value="Amino_oxidase"/>
    <property type="match status" value="1"/>
</dbReference>
<dbReference type="AlphaFoldDB" id="A0AA87QDP3"/>
<evidence type="ECO:0000256" key="5">
    <source>
        <dbReference type="ARBA" id="ARBA00023070"/>
    </source>
</evidence>
<name>A0AA87QDP3_RHIRH</name>
<comment type="caution">
    <text evidence="8">The sequence shown here is derived from an EMBL/GenBank/DDBJ whole genome shotgun (WGS) entry which is preliminary data.</text>
</comment>
<organism evidence="8 9">
    <name type="scientific">Rhizobium rhizogenes NBRC 13257</name>
    <dbReference type="NCBI Taxonomy" id="1220581"/>
    <lineage>
        <taxon>Bacteria</taxon>
        <taxon>Pseudomonadati</taxon>
        <taxon>Pseudomonadota</taxon>
        <taxon>Alphaproteobacteria</taxon>
        <taxon>Hyphomicrobiales</taxon>
        <taxon>Rhizobiaceae</taxon>
        <taxon>Rhizobium/Agrobacterium group</taxon>
        <taxon>Rhizobium</taxon>
    </lineage>
</organism>
<comment type="catalytic activity">
    <reaction evidence="6">
        <text>L-tryptophan + O2 = indole-3-acetamide + CO2 + H2O</text>
        <dbReference type="Rhea" id="RHEA:16165"/>
        <dbReference type="ChEBI" id="CHEBI:15377"/>
        <dbReference type="ChEBI" id="CHEBI:15379"/>
        <dbReference type="ChEBI" id="CHEBI:16031"/>
        <dbReference type="ChEBI" id="CHEBI:16526"/>
        <dbReference type="ChEBI" id="CHEBI:57912"/>
        <dbReference type="EC" id="1.13.12.3"/>
    </reaction>
</comment>
<dbReference type="PANTHER" id="PTHR10742:SF410">
    <property type="entry name" value="LYSINE-SPECIFIC HISTONE DEMETHYLASE 2"/>
    <property type="match status" value="1"/>
</dbReference>
<dbReference type="Gene3D" id="3.50.50.60">
    <property type="entry name" value="FAD/NAD(P)-binding domain"/>
    <property type="match status" value="1"/>
</dbReference>
<dbReference type="GeneID" id="86850504"/>
<reference evidence="8 9" key="1">
    <citation type="submission" date="2014-05" db="EMBL/GenBank/DDBJ databases">
        <title>Whole genome shotgun sequence of Rhizobium rhizogenes NBRC 13257.</title>
        <authorList>
            <person name="Katano-Makiyama Y."/>
            <person name="Hosoyama A."/>
            <person name="Hashimoto M."/>
            <person name="Hosoyama Y."/>
            <person name="Noguchi M."/>
            <person name="Tsuchikane K."/>
            <person name="Kimura A."/>
            <person name="Ohji S."/>
            <person name="Ichikawa N."/>
            <person name="Yamazoe A."/>
            <person name="Fujita N."/>
        </authorList>
    </citation>
    <scope>NUCLEOTIDE SEQUENCE [LARGE SCALE GENOMIC DNA]</scope>
    <source>
        <strain evidence="8 9">NBRC 13257</strain>
    </source>
</reference>
<dbReference type="SUPFAM" id="SSF54373">
    <property type="entry name" value="FAD-linked reductases, C-terminal domain"/>
    <property type="match status" value="1"/>
</dbReference>
<accession>A0AA87QDP3</accession>
<dbReference type="GO" id="GO:0050361">
    <property type="term" value="F:tryptophan 2-monooxygenase activity"/>
    <property type="evidence" value="ECO:0007669"/>
    <property type="project" value="UniProtKB-EC"/>
</dbReference>
<protein>
    <recommendedName>
        <fullName evidence="4">Tryptophan 2-monooxygenase</fullName>
        <ecNumber evidence="3">1.13.12.3</ecNumber>
    </recommendedName>
</protein>